<keyword evidence="1" id="KW-1133">Transmembrane helix</keyword>
<keyword evidence="1" id="KW-0472">Membrane</keyword>
<dbReference type="NCBIfam" id="TIGR04370">
    <property type="entry name" value="glyco_rpt_poly"/>
    <property type="match status" value="1"/>
</dbReference>
<feature type="transmembrane region" description="Helical" evidence="1">
    <location>
        <begin position="141"/>
        <end position="163"/>
    </location>
</feature>
<feature type="transmembrane region" description="Helical" evidence="1">
    <location>
        <begin position="232"/>
        <end position="249"/>
    </location>
</feature>
<organism evidence="2 3">
    <name type="scientific">Granulicatella elegans ATCC 700633</name>
    <dbReference type="NCBI Taxonomy" id="626369"/>
    <lineage>
        <taxon>Bacteria</taxon>
        <taxon>Bacillati</taxon>
        <taxon>Bacillota</taxon>
        <taxon>Bacilli</taxon>
        <taxon>Lactobacillales</taxon>
        <taxon>Carnobacteriaceae</taxon>
        <taxon>Granulicatella</taxon>
    </lineage>
</organism>
<dbReference type="Pfam" id="PF14296">
    <property type="entry name" value="O-ag_pol_Wzy"/>
    <property type="match status" value="1"/>
</dbReference>
<dbReference type="HOGENOM" id="CLU_030253_1_0_9"/>
<feature type="transmembrane region" description="Helical" evidence="1">
    <location>
        <begin position="261"/>
        <end position="281"/>
    </location>
</feature>
<feature type="transmembrane region" description="Helical" evidence="1">
    <location>
        <begin position="427"/>
        <end position="446"/>
    </location>
</feature>
<sequence length="491" mass="56979">MPDSLRKLHAVLTTFCYGLAIVFYLIYLNNNHLETLLYTVVIVFIAHTLFSFHNLKYQLIHILFYMTIFVFLFSRPLIDYLRIGSFDTYQQDAYVFTFNIILVSLLGLWLGGIIGVRYFSRKKEKPVDENSYARLILQVRRVSLAVFWLTYPFYVLRLVERLIFRLQTTYYGYYANFTSKLPYFTYLLSAFMFYALCVYLATKPSKKTSIFMLGLYVAANLIHLVIGTRNPFILSLLFAFVYFFMRHYSDKKEVWLGRREKIALGIGTPVLMLAMGAMNYIRDGAKLKFDSIFALLVDFIYKQGTSFGVLARGYLYRSSLPIREMRNFTFGPIMDYFYRGSIGMNLLGTTAFKTTTNSIELALESNSYAHNISYLVLKQQYLDGHGIGSSYMMEVYTDYGFVGLFITSCILGFIFIALLNSAYRKNLLGFTVSLLVLGNLFFMARSSFSESFFSLFTMQFWTVVIVIFLMSYSMKKPIYHTTLAKDGYIHV</sequence>
<comment type="caution">
    <text evidence="2">The sequence shown here is derived from an EMBL/GenBank/DDBJ whole genome shotgun (WGS) entry which is preliminary data.</text>
</comment>
<feature type="transmembrane region" description="Helical" evidence="1">
    <location>
        <begin position="452"/>
        <end position="472"/>
    </location>
</feature>
<evidence type="ECO:0008006" key="4">
    <source>
        <dbReference type="Google" id="ProtNLM"/>
    </source>
</evidence>
<dbReference type="InterPro" id="IPR029468">
    <property type="entry name" value="O-ag_pol_Wzy"/>
</dbReference>
<name>D0BJK1_9LACT</name>
<dbReference type="EMBL" id="ACRF02000016">
    <property type="protein sequence ID" value="EEW93254.1"/>
    <property type="molecule type" value="Genomic_DNA"/>
</dbReference>
<dbReference type="OrthoDB" id="1938692at2"/>
<feature type="transmembrane region" description="Helical" evidence="1">
    <location>
        <begin position="399"/>
        <end position="420"/>
    </location>
</feature>
<proteinExistence type="predicted"/>
<keyword evidence="3" id="KW-1185">Reference proteome</keyword>
<dbReference type="RefSeq" id="WP_006702409.1">
    <property type="nucleotide sequence ID" value="NZ_KI391971.1"/>
</dbReference>
<reference evidence="2" key="1">
    <citation type="submission" date="2009-09" db="EMBL/GenBank/DDBJ databases">
        <authorList>
            <consortium name="The Broad Institute Genome Sequencing Platform"/>
            <person name="Ward D."/>
            <person name="Feldgarden M."/>
            <person name="Earl A."/>
            <person name="Young S.K."/>
            <person name="Zeng Q."/>
            <person name="Koehrsen M."/>
            <person name="Alvarado L."/>
            <person name="Berlin A."/>
            <person name="Bochicchio J."/>
            <person name="Borenstein D."/>
            <person name="Chapman S.B."/>
            <person name="Chen Z."/>
            <person name="Engels R."/>
            <person name="Freedman E."/>
            <person name="Gellesch M."/>
            <person name="Goldberg J."/>
            <person name="Griggs A."/>
            <person name="Gujja S."/>
            <person name="Heilman E."/>
            <person name="Heiman D."/>
            <person name="Hepburn T."/>
            <person name="Howarth C."/>
            <person name="Jen D."/>
            <person name="Larson L."/>
            <person name="Lewis B."/>
            <person name="Mehta T."/>
            <person name="Park D."/>
            <person name="Pearson M."/>
            <person name="Roberts A."/>
            <person name="Saif S."/>
            <person name="Shea T."/>
            <person name="Shenoy N."/>
            <person name="Sisk P."/>
            <person name="Stolte C."/>
            <person name="Sykes S."/>
            <person name="Thomson T."/>
            <person name="Walk T."/>
            <person name="White J."/>
            <person name="Yandava C."/>
            <person name="Sibley C.D."/>
            <person name="Field T.R."/>
            <person name="Grinwis M."/>
            <person name="Eshaghurshan C.S."/>
            <person name="Surette M.G."/>
            <person name="Haas B."/>
            <person name="Nusbaum C."/>
            <person name="Birren B."/>
        </authorList>
    </citation>
    <scope>NUCLEOTIDE SEQUENCE [LARGE SCALE GENOMIC DNA]</scope>
    <source>
        <strain evidence="2">ATCC 700633</strain>
    </source>
</reference>
<accession>D0BJK1</accession>
<feature type="transmembrane region" description="Helical" evidence="1">
    <location>
        <begin position="35"/>
        <end position="52"/>
    </location>
</feature>
<evidence type="ECO:0000256" key="1">
    <source>
        <dbReference type="SAM" id="Phobius"/>
    </source>
</evidence>
<feature type="transmembrane region" description="Helical" evidence="1">
    <location>
        <begin position="59"/>
        <end position="78"/>
    </location>
</feature>
<dbReference type="eggNOG" id="ENOG502Z9BQ">
    <property type="taxonomic scope" value="Bacteria"/>
</dbReference>
<dbReference type="STRING" id="626369.HMPREF0446_00136"/>
<reference evidence="2" key="2">
    <citation type="submission" date="2011-10" db="EMBL/GenBank/DDBJ databases">
        <title>The Genome Sequence of Granulicatella elegans ATCC 700633.</title>
        <authorList>
            <consortium name="The Broad Institute Genome Sequencing Platform"/>
            <consortium name="The Broad Institute Genome Sequencing Center for Infectious Disease"/>
            <person name="Earl A."/>
            <person name="Ward D."/>
            <person name="Feldgarden M."/>
            <person name="Gevers D."/>
            <person name="Sibley C.D."/>
            <person name="Field T.R."/>
            <person name="Grinwis M."/>
            <person name="Eshaghurshan C.S."/>
            <person name="Surette M.G."/>
            <person name="Young S.K."/>
            <person name="Zeng Q."/>
            <person name="Gargeya S."/>
            <person name="Fitzgerald M."/>
            <person name="Haas B."/>
            <person name="Abouelleil A."/>
            <person name="Alvarado L."/>
            <person name="Arachchi H.M."/>
            <person name="Berlin A."/>
            <person name="Brown A."/>
            <person name="Chapman S.B."/>
            <person name="Chen Z."/>
            <person name="Dunbar C."/>
            <person name="Freedman E."/>
            <person name="Gearin G."/>
            <person name="Goldberg J."/>
            <person name="Griggs A."/>
            <person name="Gujja S."/>
            <person name="Heiman D."/>
            <person name="Howarth C."/>
            <person name="Larson L."/>
            <person name="Lui A."/>
            <person name="MacDonald P.J.P."/>
            <person name="Montmayeur A."/>
            <person name="Murphy C."/>
            <person name="Neiman D."/>
            <person name="Pearson M."/>
            <person name="Priest M."/>
            <person name="Roberts A."/>
            <person name="Saif S."/>
            <person name="Shea T."/>
            <person name="Shenoy N."/>
            <person name="Sisk P."/>
            <person name="Stolte C."/>
            <person name="Sykes S."/>
            <person name="Wortman J."/>
            <person name="Nusbaum C."/>
            <person name="Birren B."/>
        </authorList>
    </citation>
    <scope>NUCLEOTIDE SEQUENCE [LARGE SCALE GENOMIC DNA]</scope>
    <source>
        <strain evidence="2">ATCC 700633</strain>
    </source>
</reference>
<feature type="transmembrane region" description="Helical" evidence="1">
    <location>
        <begin position="209"/>
        <end position="226"/>
    </location>
</feature>
<gene>
    <name evidence="2" type="ORF">HMPREF0446_00136</name>
</gene>
<evidence type="ECO:0000313" key="2">
    <source>
        <dbReference type="EMBL" id="EEW93254.1"/>
    </source>
</evidence>
<dbReference type="Proteomes" id="UP000002939">
    <property type="component" value="Unassembled WGS sequence"/>
</dbReference>
<keyword evidence="1" id="KW-0812">Transmembrane</keyword>
<dbReference type="AlphaFoldDB" id="D0BJK1"/>
<feature type="transmembrane region" description="Helical" evidence="1">
    <location>
        <begin position="12"/>
        <end position="29"/>
    </location>
</feature>
<feature type="transmembrane region" description="Helical" evidence="1">
    <location>
        <begin position="98"/>
        <end position="120"/>
    </location>
</feature>
<protein>
    <recommendedName>
        <fullName evidence="4">O-antigen polysaccharide polymerase Wzy</fullName>
    </recommendedName>
</protein>
<feature type="transmembrane region" description="Helical" evidence="1">
    <location>
        <begin position="183"/>
        <end position="202"/>
    </location>
</feature>
<evidence type="ECO:0000313" key="3">
    <source>
        <dbReference type="Proteomes" id="UP000002939"/>
    </source>
</evidence>